<keyword evidence="5" id="KW-0732">Signal</keyword>
<dbReference type="Gene3D" id="2.160.20.10">
    <property type="entry name" value="Single-stranded right-handed beta-helix, Pectin lyase-like"/>
    <property type="match status" value="1"/>
</dbReference>
<dbReference type="SMR" id="E6MT88"/>
<dbReference type="AlphaFoldDB" id="E6MT88"/>
<dbReference type="InterPro" id="IPR051801">
    <property type="entry name" value="GH28_Enzymes"/>
</dbReference>
<dbReference type="Proteomes" id="UP000003874">
    <property type="component" value="Unassembled WGS sequence"/>
</dbReference>
<dbReference type="InterPro" id="IPR011050">
    <property type="entry name" value="Pectin_lyase_fold/virulence"/>
</dbReference>
<dbReference type="Pfam" id="PF00295">
    <property type="entry name" value="Glyco_hydro_28"/>
    <property type="match status" value="1"/>
</dbReference>
<evidence type="ECO:0000256" key="2">
    <source>
        <dbReference type="ARBA" id="ARBA00022801"/>
    </source>
</evidence>
<dbReference type="STRING" id="888832.HMPREF9420_2706"/>
<dbReference type="InterPro" id="IPR000743">
    <property type="entry name" value="Glyco_hydro_28"/>
</dbReference>
<dbReference type="HOGENOM" id="CLU_016031_8_3_10"/>
<feature type="signal peptide" evidence="5">
    <location>
        <begin position="1"/>
        <end position="41"/>
    </location>
</feature>
<keyword evidence="7" id="KW-1185">Reference proteome</keyword>
<dbReference type="EC" id="3.2.1.15" evidence="6"/>
<accession>E6MT88</accession>
<evidence type="ECO:0000313" key="6">
    <source>
        <dbReference type="EMBL" id="EFV03142.1"/>
    </source>
</evidence>
<evidence type="ECO:0000313" key="7">
    <source>
        <dbReference type="Proteomes" id="UP000003874"/>
    </source>
</evidence>
<evidence type="ECO:0000256" key="1">
    <source>
        <dbReference type="ARBA" id="ARBA00008834"/>
    </source>
</evidence>
<dbReference type="SUPFAM" id="SSF51126">
    <property type="entry name" value="Pectin lyase-like"/>
    <property type="match status" value="1"/>
</dbReference>
<dbReference type="PROSITE" id="PS00502">
    <property type="entry name" value="POLYGALACTURONASE"/>
    <property type="match status" value="1"/>
</dbReference>
<protein>
    <submittedName>
        <fullName evidence="6">Polygalacturonase (Pectinase)</fullName>
        <ecNumber evidence="6">3.2.1.15</ecNumber>
    </submittedName>
</protein>
<dbReference type="EMBL" id="AEQO01000205">
    <property type="protein sequence ID" value="EFV03142.1"/>
    <property type="molecule type" value="Genomic_DNA"/>
</dbReference>
<evidence type="ECO:0000256" key="4">
    <source>
        <dbReference type="RuleBase" id="RU361169"/>
    </source>
</evidence>
<dbReference type="GO" id="GO:0005975">
    <property type="term" value="P:carbohydrate metabolic process"/>
    <property type="evidence" value="ECO:0007669"/>
    <property type="project" value="InterPro"/>
</dbReference>
<dbReference type="eggNOG" id="COG5434">
    <property type="taxonomic scope" value="Bacteria"/>
</dbReference>
<dbReference type="SMART" id="SM00710">
    <property type="entry name" value="PbH1"/>
    <property type="match status" value="8"/>
</dbReference>
<dbReference type="GO" id="GO:0004650">
    <property type="term" value="F:polygalacturonase activity"/>
    <property type="evidence" value="ECO:0007669"/>
    <property type="project" value="UniProtKB-EC"/>
</dbReference>
<feature type="chain" id="PRO_5003206891" evidence="5">
    <location>
        <begin position="42"/>
        <end position="494"/>
    </location>
</feature>
<sequence>MQKMLYSKNICKFVRKTNNLKQMKKILLFCLSFLLTLTATAAEKDYGKYYLNLPKAMPQPTMPTIPNNQVSLTDFGAVPDGITLNTEAFRKAISKLTKLGGGHLIVPAGIYLTGPISLKDNIDIHLERNALILFSPNKKDFLKATDNEPQPKVVSGITASKRTNISITGEGTIDGNGQWWRPVKRVKMSDVEWNQYKAMGGTITPKGDLWYPFNLKTQENIAPNASEQEKMRAHLIRITECNNVLIQGVTIQNSPRFHIVPQRCNNVIVDGITVRCPWNAQNGDGIDVGNCSNVLIVNSTFDVGDDAICMKSGAEKADQTNRSCVNINIQNNTVYHGHGGFVIGSEVIGGMKNIYVNNNFFSGTDTGLRFKSAVGRGGKTEDIFINNCYMNNILNEAITFETTYWDNHVGATQPQKPAKDAEFVPNFQDIHITNVTCRGAKTAIAAHGAPGMVHDISIENSTFYYTDKATDIDSSCKITLKNIKFGAPTIVPQQ</sequence>
<evidence type="ECO:0000256" key="5">
    <source>
        <dbReference type="SAM" id="SignalP"/>
    </source>
</evidence>
<dbReference type="PANTHER" id="PTHR31339">
    <property type="entry name" value="PECTIN LYASE-RELATED"/>
    <property type="match status" value="1"/>
</dbReference>
<comment type="caution">
    <text evidence="6">The sequence shown here is derived from an EMBL/GenBank/DDBJ whole genome shotgun (WGS) entry which is preliminary data.</text>
</comment>
<dbReference type="InterPro" id="IPR006626">
    <property type="entry name" value="PbH1"/>
</dbReference>
<name>E6MT88_9BACT</name>
<evidence type="ECO:0000256" key="3">
    <source>
        <dbReference type="ARBA" id="ARBA00023295"/>
    </source>
</evidence>
<reference evidence="6 7" key="1">
    <citation type="submission" date="2010-12" db="EMBL/GenBank/DDBJ databases">
        <authorList>
            <person name="Muzny D."/>
            <person name="Qin X."/>
            <person name="Deng J."/>
            <person name="Jiang H."/>
            <person name="Liu Y."/>
            <person name="Qu J."/>
            <person name="Song X.-Z."/>
            <person name="Zhang L."/>
            <person name="Thornton R."/>
            <person name="Coyle M."/>
            <person name="Francisco L."/>
            <person name="Jackson L."/>
            <person name="Javaid M."/>
            <person name="Korchina V."/>
            <person name="Kovar C."/>
            <person name="Mata R."/>
            <person name="Mathew T."/>
            <person name="Ngo R."/>
            <person name="Nguyen L."/>
            <person name="Nguyen N."/>
            <person name="Okwuonu G."/>
            <person name="Ongeri F."/>
            <person name="Pham C."/>
            <person name="Simmons D."/>
            <person name="Wilczek-Boney K."/>
            <person name="Hale W."/>
            <person name="Jakkamsetti A."/>
            <person name="Pham P."/>
            <person name="Ruth R."/>
            <person name="San Lucas F."/>
            <person name="Warren J."/>
            <person name="Zhang J."/>
            <person name="Zhao Z."/>
            <person name="Zhou C."/>
            <person name="Zhu D."/>
            <person name="Lee S."/>
            <person name="Bess C."/>
            <person name="Blankenburg K."/>
            <person name="Forbes L."/>
            <person name="Fu Q."/>
            <person name="Gubbala S."/>
            <person name="Hirani K."/>
            <person name="Jayaseelan J.C."/>
            <person name="Lara F."/>
            <person name="Munidasa M."/>
            <person name="Palculict T."/>
            <person name="Patil S."/>
            <person name="Pu L.-L."/>
            <person name="Saada N."/>
            <person name="Tang L."/>
            <person name="Weissenberger G."/>
            <person name="Zhu Y."/>
            <person name="Hemphill L."/>
            <person name="Shang Y."/>
            <person name="Youmans B."/>
            <person name="Ayvaz T."/>
            <person name="Ross M."/>
            <person name="Santibanez J."/>
            <person name="Aqrawi P."/>
            <person name="Gross S."/>
            <person name="Joshi V."/>
            <person name="Fowler G."/>
            <person name="Nazareth L."/>
            <person name="Reid J."/>
            <person name="Worley K."/>
            <person name="Petrosino J."/>
            <person name="Highlander S."/>
            <person name="Gibbs R."/>
        </authorList>
    </citation>
    <scope>NUCLEOTIDE SEQUENCE [LARGE SCALE GENOMIC DNA]</scope>
    <source>
        <strain evidence="6 7">DSM 15606</strain>
    </source>
</reference>
<dbReference type="InterPro" id="IPR012334">
    <property type="entry name" value="Pectin_lyas_fold"/>
</dbReference>
<gene>
    <name evidence="6" type="ORF">HMPREF9420_2706</name>
</gene>
<organism evidence="6 7">
    <name type="scientific">Segatella salivae DSM 15606</name>
    <dbReference type="NCBI Taxonomy" id="888832"/>
    <lineage>
        <taxon>Bacteria</taxon>
        <taxon>Pseudomonadati</taxon>
        <taxon>Bacteroidota</taxon>
        <taxon>Bacteroidia</taxon>
        <taxon>Bacteroidales</taxon>
        <taxon>Prevotellaceae</taxon>
        <taxon>Segatella</taxon>
    </lineage>
</organism>
<proteinExistence type="inferred from homology"/>
<comment type="similarity">
    <text evidence="1 4">Belongs to the glycosyl hydrolase 28 family.</text>
</comment>
<keyword evidence="2 4" id="KW-0378">Hydrolase</keyword>
<dbReference type="PANTHER" id="PTHR31339:SF9">
    <property type="entry name" value="PLASMIN AND FIBRONECTIN-BINDING PROTEIN A"/>
    <property type="match status" value="1"/>
</dbReference>
<keyword evidence="3 4" id="KW-0326">Glycosidase</keyword>